<evidence type="ECO:0000256" key="9">
    <source>
        <dbReference type="ARBA" id="ARBA00047469"/>
    </source>
</evidence>
<dbReference type="HOGENOM" id="CLU_004174_1_1_1"/>
<dbReference type="STRING" id="1064592.G0VB86"/>
<dbReference type="InParanoid" id="G0VB86"/>
<dbReference type="Gene3D" id="3.40.50.620">
    <property type="entry name" value="HUPs"/>
    <property type="match status" value="1"/>
</dbReference>
<dbReference type="PANTHER" id="PTHR45794:SF1">
    <property type="entry name" value="LEUCINE--TRNA LIGASE, CYTOPLASMIC"/>
    <property type="match status" value="1"/>
</dbReference>
<dbReference type="GO" id="GO:0005524">
    <property type="term" value="F:ATP binding"/>
    <property type="evidence" value="ECO:0007669"/>
    <property type="project" value="UniProtKB-KW"/>
</dbReference>
<keyword evidence="5" id="KW-0067">ATP-binding</keyword>
<keyword evidence="7" id="KW-0030">Aminoacyl-tRNA synthetase</keyword>
<dbReference type="Pfam" id="PF24810">
    <property type="entry name" value="RBD_LARS1"/>
    <property type="match status" value="1"/>
</dbReference>
<evidence type="ECO:0000256" key="6">
    <source>
        <dbReference type="ARBA" id="ARBA00022917"/>
    </source>
</evidence>
<name>G0VB86_NAUCA</name>
<dbReference type="RefSeq" id="XP_003674586.1">
    <property type="nucleotide sequence ID" value="XM_003674538.1"/>
</dbReference>
<feature type="domain" description="Aminoacyl-tRNA synthetase class Ia" evidence="10">
    <location>
        <begin position="79"/>
        <end position="178"/>
    </location>
</feature>
<dbReference type="Gene3D" id="1.10.730.10">
    <property type="entry name" value="Isoleucyl-tRNA Synthetase, Domain 1"/>
    <property type="match status" value="1"/>
</dbReference>
<dbReference type="OMA" id="KFIEWQF"/>
<dbReference type="NCBIfam" id="TIGR00395">
    <property type="entry name" value="leuS_arch"/>
    <property type="match status" value="1"/>
</dbReference>
<dbReference type="AlphaFoldDB" id="G0VB86"/>
<dbReference type="FunCoup" id="G0VB86">
    <property type="interactions" value="1298"/>
</dbReference>
<dbReference type="GO" id="GO:0006429">
    <property type="term" value="P:leucyl-tRNA aminoacylation"/>
    <property type="evidence" value="ECO:0007669"/>
    <property type="project" value="EnsemblFungi"/>
</dbReference>
<dbReference type="PANTHER" id="PTHR45794">
    <property type="entry name" value="LEUCYL-TRNA SYNTHETASE"/>
    <property type="match status" value="1"/>
</dbReference>
<dbReference type="KEGG" id="ncs:NCAS_0B01260"/>
<dbReference type="Pfam" id="PF08264">
    <property type="entry name" value="Anticodon_1"/>
    <property type="match status" value="1"/>
</dbReference>
<feature type="domain" description="Leucine--tRNA ligase RagD-binding" evidence="12">
    <location>
        <begin position="982"/>
        <end position="1037"/>
    </location>
</feature>
<keyword evidence="14" id="KW-1185">Reference proteome</keyword>
<dbReference type="GeneID" id="96901772"/>
<dbReference type="CDD" id="cd00812">
    <property type="entry name" value="LeuRS_core"/>
    <property type="match status" value="1"/>
</dbReference>
<dbReference type="Pfam" id="PF00133">
    <property type="entry name" value="tRNA-synt_1"/>
    <property type="match status" value="2"/>
</dbReference>
<dbReference type="EC" id="6.1.1.4" evidence="2"/>
<dbReference type="OrthoDB" id="10249672at2759"/>
<accession>G0VB86</accession>
<dbReference type="SUPFAM" id="SSF50677">
    <property type="entry name" value="ValRS/IleRS/LeuRS editing domain"/>
    <property type="match status" value="1"/>
</dbReference>
<protein>
    <recommendedName>
        <fullName evidence="2">leucine--tRNA ligase</fullName>
        <ecNumber evidence="2">6.1.1.4</ecNumber>
    </recommendedName>
    <alternativeName>
        <fullName evidence="8">Leucyl-tRNA synthetase</fullName>
    </alternativeName>
</protein>
<evidence type="ECO:0000256" key="5">
    <source>
        <dbReference type="ARBA" id="ARBA00022840"/>
    </source>
</evidence>
<evidence type="ECO:0000313" key="14">
    <source>
        <dbReference type="Proteomes" id="UP000001640"/>
    </source>
</evidence>
<dbReference type="CDD" id="cd07959">
    <property type="entry name" value="Anticodon_Ia_Leu_AEc"/>
    <property type="match status" value="1"/>
</dbReference>
<evidence type="ECO:0000256" key="7">
    <source>
        <dbReference type="ARBA" id="ARBA00023146"/>
    </source>
</evidence>
<sequence>MYILHYSSIVQKAIIKLDSGLPTISETMSASKGLVLENTARRDALIAIEKKYQKIWAEEHQFEIDAPTLSEEPVTMTSEELHEKYPKFMSSMAYPYANGALHAGHCFTLSKVEFSVGFERMNGKRALFPLGFHCTGMPILACADKLKREAELFGKDYLNVPTEEEEEEEVVEVKKESDDVTRFKAKKSKAQAKKGRSKYQFEIMLQLGIPRDEVYKFADGKHWLTFFPPLIEKDCTSFGARIDWRRSFVTTDANPYYDAFIRWQMNKLKAAGKIKFGERYTVYSEKDGQACMDHDRQSGEGVTPQEYVGIKIEATEFAEEAQKIIDETAAIDKSKKIYFVAATLRPETMYGQTCCFVSPKIQYGIFDAGDSYYITTERAFKNMSYQKLTPKRGDYKAVVTIPGKAFIGTKIHAPASAYGELRILPMETVIASKGTGVVTCVPSNSPDDFMTTKDLLHKPEYYGIKAEWVKGDILPIIHTEKYGDITAETLCKDLKIQSPKDTNLLAEAKKAAYKEDYYSGVMIYGKYKGEKVEIAKNKCKADLIDAGEAFVYNEPESLVMSRSGDECIVSLEDQWYVDYGEESWKKQAVECLEGMELFAPEVKNAFEGVLDWLKNWAVCRTYGLGTRLPWDEKYLVESLSDSTIYQAFYTIAHLLFKDYFGKDIGPLNITAEQMTPEVFDYIFQHTDNIKSDIPLESLEKLRREFEYFYPLDVSISGKDLIPNHLTFFIYTHVALFPKKFWPKGIRANGHLMLNNAKMSKSTGNFMTLEQIVEKFGADASRIALADAGDTVEDANFDESNANAAILRLYTLKIWAEDIIKNHTTMRTGEITDFFDVAFEHEMNALIEKTYEQYHLTNYKNALKYGLFDFQTARDYYREASGTMHKDLVFRYIETQALVLAPIAPHFAEYIYRELLGKTGSVQNAKFPRATKPVDQGVISSLNYVRNLQRAIREAEGQALKKKKGKAAEIDSSKPVKLSLLISESFPEWQSGCVEVVRKMFAEHTLDDSKKIRENINPKDMKRAMPFISMLKQRLTTETPEEVFERDLLFNEIDTVKAALKNIERAAQGLNIAEVSIISFPNGAKVAKDIFSGEEVPIPGSAKAIEGAVPGMPGVVFQNI</sequence>
<evidence type="ECO:0000313" key="13">
    <source>
        <dbReference type="EMBL" id="CCC68210.1"/>
    </source>
</evidence>
<dbReference type="InterPro" id="IPR055416">
    <property type="entry name" value="RBD_LARS1"/>
</dbReference>
<dbReference type="NCBIfam" id="NF008957">
    <property type="entry name" value="PRK12300.1"/>
    <property type="match status" value="1"/>
</dbReference>
<evidence type="ECO:0000256" key="2">
    <source>
        <dbReference type="ARBA" id="ARBA00013164"/>
    </source>
</evidence>
<dbReference type="Proteomes" id="UP000001640">
    <property type="component" value="Chromosome 2"/>
</dbReference>
<dbReference type="SUPFAM" id="SSF52374">
    <property type="entry name" value="Nucleotidylyl transferase"/>
    <property type="match status" value="1"/>
</dbReference>
<dbReference type="InterPro" id="IPR013155">
    <property type="entry name" value="M/V/L/I-tRNA-synth_anticd-bd"/>
</dbReference>
<feature type="domain" description="Methionyl/Valyl/Leucyl/Isoleucyl-tRNA synthetase anticodon-binding" evidence="11">
    <location>
        <begin position="838"/>
        <end position="963"/>
    </location>
</feature>
<evidence type="ECO:0000259" key="11">
    <source>
        <dbReference type="Pfam" id="PF08264"/>
    </source>
</evidence>
<keyword evidence="6" id="KW-0648">Protein biosynthesis</keyword>
<comment type="catalytic activity">
    <reaction evidence="9">
        <text>tRNA(Leu) + L-leucine + ATP = L-leucyl-tRNA(Leu) + AMP + diphosphate</text>
        <dbReference type="Rhea" id="RHEA:11688"/>
        <dbReference type="Rhea" id="RHEA-COMP:9613"/>
        <dbReference type="Rhea" id="RHEA-COMP:9622"/>
        <dbReference type="ChEBI" id="CHEBI:30616"/>
        <dbReference type="ChEBI" id="CHEBI:33019"/>
        <dbReference type="ChEBI" id="CHEBI:57427"/>
        <dbReference type="ChEBI" id="CHEBI:78442"/>
        <dbReference type="ChEBI" id="CHEBI:78494"/>
        <dbReference type="ChEBI" id="CHEBI:456215"/>
        <dbReference type="EC" id="6.1.1.4"/>
    </reaction>
</comment>
<evidence type="ECO:0000256" key="8">
    <source>
        <dbReference type="ARBA" id="ARBA00030520"/>
    </source>
</evidence>
<dbReference type="InterPro" id="IPR009080">
    <property type="entry name" value="tRNAsynth_Ia_anticodon-bd"/>
</dbReference>
<keyword evidence="4" id="KW-0547">Nucleotide-binding</keyword>
<dbReference type="GO" id="GO:1903432">
    <property type="term" value="P:regulation of TORC1 signaling"/>
    <property type="evidence" value="ECO:0007669"/>
    <property type="project" value="EnsemblFungi"/>
</dbReference>
<dbReference type="InterPro" id="IPR002300">
    <property type="entry name" value="aa-tRNA-synth_Ia"/>
</dbReference>
<evidence type="ECO:0000259" key="12">
    <source>
        <dbReference type="Pfam" id="PF24810"/>
    </source>
</evidence>
<evidence type="ECO:0000259" key="10">
    <source>
        <dbReference type="Pfam" id="PF00133"/>
    </source>
</evidence>
<dbReference type="eggNOG" id="KOG0437">
    <property type="taxonomic scope" value="Eukaryota"/>
</dbReference>
<dbReference type="EMBL" id="HE576753">
    <property type="protein sequence ID" value="CCC68210.1"/>
    <property type="molecule type" value="Genomic_DNA"/>
</dbReference>
<dbReference type="FunFam" id="3.90.740.10:FF:000001">
    <property type="entry name" value="Leucine--tRNA ligase, cytoplasmic"/>
    <property type="match status" value="1"/>
</dbReference>
<gene>
    <name evidence="13" type="primary">NCAS0B01260</name>
    <name evidence="13" type="ordered locus">NCAS_0B01260</name>
</gene>
<dbReference type="GO" id="GO:1990825">
    <property type="term" value="F:sequence-specific mRNA binding"/>
    <property type="evidence" value="ECO:0007669"/>
    <property type="project" value="EnsemblFungi"/>
</dbReference>
<evidence type="ECO:0000256" key="1">
    <source>
        <dbReference type="ARBA" id="ARBA00005594"/>
    </source>
</evidence>
<dbReference type="GO" id="GO:0004823">
    <property type="term" value="F:leucine-tRNA ligase activity"/>
    <property type="evidence" value="ECO:0007669"/>
    <property type="project" value="UniProtKB-EC"/>
</dbReference>
<reference key="2">
    <citation type="submission" date="2011-08" db="EMBL/GenBank/DDBJ databases">
        <title>Genome sequence of Naumovozyma castellii.</title>
        <authorList>
            <person name="Gordon J.L."/>
            <person name="Armisen D."/>
            <person name="Proux-Wera E."/>
            <person name="OhEigeartaigh S.S."/>
            <person name="Byrne K.P."/>
            <person name="Wolfe K.H."/>
        </authorList>
    </citation>
    <scope>NUCLEOTIDE SEQUENCE</scope>
    <source>
        <strain>Type strain:CBS 4309</strain>
    </source>
</reference>
<dbReference type="Gene3D" id="3.90.740.10">
    <property type="entry name" value="Valyl/Leucyl/Isoleucyl-tRNA synthetase, editing domain"/>
    <property type="match status" value="1"/>
</dbReference>
<proteinExistence type="inferred from homology"/>
<dbReference type="InterPro" id="IPR014729">
    <property type="entry name" value="Rossmann-like_a/b/a_fold"/>
</dbReference>
<reference evidence="13 14" key="1">
    <citation type="journal article" date="2011" name="Proc. Natl. Acad. Sci. U.S.A.">
        <title>Evolutionary erosion of yeast sex chromosomes by mating-type switching accidents.</title>
        <authorList>
            <person name="Gordon J.L."/>
            <person name="Armisen D."/>
            <person name="Proux-Wera E."/>
            <person name="Oheigeartaigh S.S."/>
            <person name="Byrne K.P."/>
            <person name="Wolfe K.H."/>
        </authorList>
    </citation>
    <scope>NUCLEOTIDE SEQUENCE [LARGE SCALE GENOMIC DNA]</scope>
    <source>
        <strain evidence="14">ATCC 76901 / BCRC 22586 / CBS 4309 / NBRC 1992 / NRRL Y-12630</strain>
    </source>
</reference>
<dbReference type="InterPro" id="IPR004493">
    <property type="entry name" value="Leu-tRNA-synth_Ia_arc/euk"/>
</dbReference>
<dbReference type="InterPro" id="IPR009008">
    <property type="entry name" value="Val/Leu/Ile-tRNA-synth_edit"/>
</dbReference>
<organism evidence="13 14">
    <name type="scientific">Naumovozyma castellii</name>
    <name type="common">Yeast</name>
    <name type="synonym">Saccharomyces castellii</name>
    <dbReference type="NCBI Taxonomy" id="27288"/>
    <lineage>
        <taxon>Eukaryota</taxon>
        <taxon>Fungi</taxon>
        <taxon>Dikarya</taxon>
        <taxon>Ascomycota</taxon>
        <taxon>Saccharomycotina</taxon>
        <taxon>Saccharomycetes</taxon>
        <taxon>Saccharomycetales</taxon>
        <taxon>Saccharomycetaceae</taxon>
        <taxon>Naumovozyma</taxon>
    </lineage>
</organism>
<dbReference type="GO" id="GO:0002161">
    <property type="term" value="F:aminoacyl-tRNA deacylase activity"/>
    <property type="evidence" value="ECO:0007669"/>
    <property type="project" value="InterPro"/>
</dbReference>
<keyword evidence="3" id="KW-0436">Ligase</keyword>
<dbReference type="SUPFAM" id="SSF47323">
    <property type="entry name" value="Anticodon-binding domain of a subclass of class I aminoacyl-tRNA synthetases"/>
    <property type="match status" value="1"/>
</dbReference>
<evidence type="ECO:0000256" key="3">
    <source>
        <dbReference type="ARBA" id="ARBA00022598"/>
    </source>
</evidence>
<feature type="domain" description="Aminoacyl-tRNA synthetase class Ia" evidence="10">
    <location>
        <begin position="223"/>
        <end position="797"/>
    </location>
</feature>
<evidence type="ECO:0000256" key="4">
    <source>
        <dbReference type="ARBA" id="ARBA00022741"/>
    </source>
</evidence>
<comment type="similarity">
    <text evidence="1">Belongs to the class-I aminoacyl-tRNA synthetase family.</text>
</comment>
<dbReference type="GO" id="GO:0005737">
    <property type="term" value="C:cytoplasm"/>
    <property type="evidence" value="ECO:0007669"/>
    <property type="project" value="EnsemblFungi"/>
</dbReference>